<organism evidence="1 2">
    <name type="scientific">Gossypium arboreum</name>
    <name type="common">Tree cotton</name>
    <name type="synonym">Gossypium nanking</name>
    <dbReference type="NCBI Taxonomy" id="29729"/>
    <lineage>
        <taxon>Eukaryota</taxon>
        <taxon>Viridiplantae</taxon>
        <taxon>Streptophyta</taxon>
        <taxon>Embryophyta</taxon>
        <taxon>Tracheophyta</taxon>
        <taxon>Spermatophyta</taxon>
        <taxon>Magnoliopsida</taxon>
        <taxon>eudicotyledons</taxon>
        <taxon>Gunneridae</taxon>
        <taxon>Pentapetalae</taxon>
        <taxon>rosids</taxon>
        <taxon>malvids</taxon>
        <taxon>Malvales</taxon>
        <taxon>Malvaceae</taxon>
        <taxon>Malvoideae</taxon>
        <taxon>Gossypium</taxon>
    </lineage>
</organism>
<protein>
    <submittedName>
        <fullName evidence="1">Uncharacterized protein</fullName>
    </submittedName>
</protein>
<evidence type="ECO:0000313" key="2">
    <source>
        <dbReference type="Proteomes" id="UP001358586"/>
    </source>
</evidence>
<reference evidence="1 2" key="1">
    <citation type="submission" date="2023-03" db="EMBL/GenBank/DDBJ databases">
        <title>WGS of Gossypium arboreum.</title>
        <authorList>
            <person name="Yu D."/>
        </authorList>
    </citation>
    <scope>NUCLEOTIDE SEQUENCE [LARGE SCALE GENOMIC DNA]</scope>
    <source>
        <tissue evidence="1">Leaf</tissue>
    </source>
</reference>
<name>A0ABR0PDV2_GOSAR</name>
<sequence>MPTVKDMPTIKDLVLIGKMQARFQYRVSYWKAWIAKQMATEQLYRDCDASYNELQGWVVAMREHVPSSWRHDLITAR</sequence>
<comment type="caution">
    <text evidence="1">The sequence shown here is derived from an EMBL/GenBank/DDBJ whole genome shotgun (WGS) entry which is preliminary data.</text>
</comment>
<gene>
    <name evidence="1" type="ORF">PVK06_024490</name>
</gene>
<proteinExistence type="predicted"/>
<accession>A0ABR0PDV2</accession>
<evidence type="ECO:0000313" key="1">
    <source>
        <dbReference type="EMBL" id="KAK5819487.1"/>
    </source>
</evidence>
<dbReference type="Proteomes" id="UP001358586">
    <property type="component" value="Chromosome 7"/>
</dbReference>
<dbReference type="EMBL" id="JARKNE010000007">
    <property type="protein sequence ID" value="KAK5819487.1"/>
    <property type="molecule type" value="Genomic_DNA"/>
</dbReference>
<keyword evidence="2" id="KW-1185">Reference proteome</keyword>